<dbReference type="ESTHER" id="9stra-w4gfy4">
    <property type="family name" value="BD-FAE"/>
</dbReference>
<dbReference type="GO" id="GO:0016787">
    <property type="term" value="F:hydrolase activity"/>
    <property type="evidence" value="ECO:0007669"/>
    <property type="project" value="UniProtKB-KW"/>
</dbReference>
<evidence type="ECO:0000256" key="1">
    <source>
        <dbReference type="ARBA" id="ARBA00022801"/>
    </source>
</evidence>
<dbReference type="Gene3D" id="3.40.50.1820">
    <property type="entry name" value="alpha/beta hydrolase"/>
    <property type="match status" value="1"/>
</dbReference>
<dbReference type="Pfam" id="PF20434">
    <property type="entry name" value="BD-FAE"/>
    <property type="match status" value="1"/>
</dbReference>
<dbReference type="OrthoDB" id="6495301at2759"/>
<feature type="domain" description="BD-FAE-like" evidence="3">
    <location>
        <begin position="127"/>
        <end position="348"/>
    </location>
</feature>
<evidence type="ECO:0000313" key="4">
    <source>
        <dbReference type="EMBL" id="ETV78560.1"/>
    </source>
</evidence>
<gene>
    <name evidence="4" type="ORF">H257_08065</name>
</gene>
<dbReference type="PANTHER" id="PTHR48081:SF33">
    <property type="entry name" value="KYNURENINE FORMAMIDASE"/>
    <property type="match status" value="1"/>
</dbReference>
<reference evidence="4" key="1">
    <citation type="submission" date="2013-12" db="EMBL/GenBank/DDBJ databases">
        <title>The Genome Sequence of Aphanomyces astaci APO3.</title>
        <authorList>
            <consortium name="The Broad Institute Genomics Platform"/>
            <person name="Russ C."/>
            <person name="Tyler B."/>
            <person name="van West P."/>
            <person name="Dieguez-Uribeondo J."/>
            <person name="Young S.K."/>
            <person name="Zeng Q."/>
            <person name="Gargeya S."/>
            <person name="Fitzgerald M."/>
            <person name="Abouelleil A."/>
            <person name="Alvarado L."/>
            <person name="Chapman S.B."/>
            <person name="Gainer-Dewar J."/>
            <person name="Goldberg J."/>
            <person name="Griggs A."/>
            <person name="Gujja S."/>
            <person name="Hansen M."/>
            <person name="Howarth C."/>
            <person name="Imamovic A."/>
            <person name="Ireland A."/>
            <person name="Larimer J."/>
            <person name="McCowan C."/>
            <person name="Murphy C."/>
            <person name="Pearson M."/>
            <person name="Poon T.W."/>
            <person name="Priest M."/>
            <person name="Roberts A."/>
            <person name="Saif S."/>
            <person name="Shea T."/>
            <person name="Sykes S."/>
            <person name="Wortman J."/>
            <person name="Nusbaum C."/>
            <person name="Birren B."/>
        </authorList>
    </citation>
    <scope>NUCLEOTIDE SEQUENCE [LARGE SCALE GENOMIC DNA]</scope>
    <source>
        <strain evidence="4">APO3</strain>
    </source>
</reference>
<dbReference type="EMBL" id="KI913130">
    <property type="protein sequence ID" value="ETV78560.1"/>
    <property type="molecule type" value="Genomic_DNA"/>
</dbReference>
<dbReference type="SUPFAM" id="SSF53474">
    <property type="entry name" value="alpha/beta-Hydrolases"/>
    <property type="match status" value="1"/>
</dbReference>
<feature type="region of interest" description="Disordered" evidence="2">
    <location>
        <begin position="1"/>
        <end position="29"/>
    </location>
</feature>
<dbReference type="STRING" id="112090.W4GFY4"/>
<dbReference type="VEuPathDB" id="FungiDB:H257_08065"/>
<name>W4GFY4_APHAT</name>
<organism evidence="4">
    <name type="scientific">Aphanomyces astaci</name>
    <name type="common">Crayfish plague agent</name>
    <dbReference type="NCBI Taxonomy" id="112090"/>
    <lineage>
        <taxon>Eukaryota</taxon>
        <taxon>Sar</taxon>
        <taxon>Stramenopiles</taxon>
        <taxon>Oomycota</taxon>
        <taxon>Saprolegniomycetes</taxon>
        <taxon>Saprolegniales</taxon>
        <taxon>Verrucalvaceae</taxon>
        <taxon>Aphanomyces</taxon>
    </lineage>
</organism>
<dbReference type="GeneID" id="20810061"/>
<protein>
    <recommendedName>
        <fullName evidence="3">BD-FAE-like domain-containing protein</fullName>
    </recommendedName>
</protein>
<dbReference type="RefSeq" id="XP_009832141.1">
    <property type="nucleotide sequence ID" value="XM_009833839.1"/>
</dbReference>
<dbReference type="AlphaFoldDB" id="W4GFY4"/>
<sequence length="415" mass="45722">MLGRRDRVVPSPRGDGVVRHDDQLQPAPTSSASNCLKVVVALVAWTTWQHLLQVYQGVVLLRKRFPHQSWIKAIRSSWVYATIVFMGDAGNLVFGLASPTLALRTLACTLRLSTKDFSYGPHERNVLDLYGTSSKDEDDLKPVVIFIHGGAWALSSKFHYGAVGETLERHGVVTVVPSYRTFPHGDVEEMLDDLEAIVKWTVANIAKHGGDPTRITLSGHSSGAQLCALMLVQAAIRCSADSTQVGTNDRSVGLHVQAFIGLCGPYDITDHYEFERHRAIIPYVRAHAISPLHPSFHGPRHFHTFSPPALVLDSPLLQASFLPPMYLFHGEDDFVVPFSASEKFATHLNQIGATAVVTPFPRGHVEILLALMDGYPELNAMMLQSFLAVVTAPRSSKKRPNLRQGVDHSIPKSHL</sequence>
<dbReference type="InterPro" id="IPR029058">
    <property type="entry name" value="AB_hydrolase_fold"/>
</dbReference>
<dbReference type="InterPro" id="IPR050300">
    <property type="entry name" value="GDXG_lipolytic_enzyme"/>
</dbReference>
<accession>W4GFY4</accession>
<dbReference type="InterPro" id="IPR049492">
    <property type="entry name" value="BD-FAE-like_dom"/>
</dbReference>
<evidence type="ECO:0000256" key="2">
    <source>
        <dbReference type="SAM" id="MobiDB-lite"/>
    </source>
</evidence>
<proteinExistence type="predicted"/>
<keyword evidence="1" id="KW-0378">Hydrolase</keyword>
<evidence type="ECO:0000259" key="3">
    <source>
        <dbReference type="Pfam" id="PF20434"/>
    </source>
</evidence>
<dbReference type="PANTHER" id="PTHR48081">
    <property type="entry name" value="AB HYDROLASE SUPERFAMILY PROTEIN C4A8.06C"/>
    <property type="match status" value="1"/>
</dbReference>